<dbReference type="InterPro" id="IPR022385">
    <property type="entry name" value="Rhs_assc_core"/>
</dbReference>
<dbReference type="Pfam" id="PF03534">
    <property type="entry name" value="SpvB"/>
    <property type="match status" value="1"/>
</dbReference>
<dbReference type="NCBIfam" id="TIGR03696">
    <property type="entry name" value="Rhs_assc_core"/>
    <property type="match status" value="1"/>
</dbReference>
<dbReference type="Pfam" id="PF05593">
    <property type="entry name" value="RHS_repeat"/>
    <property type="match status" value="2"/>
</dbReference>
<evidence type="ECO:0000259" key="6">
    <source>
        <dbReference type="Pfam" id="PF25023"/>
    </source>
</evidence>
<feature type="compositionally biased region" description="Polar residues" evidence="5">
    <location>
        <begin position="1730"/>
        <end position="1740"/>
    </location>
</feature>
<dbReference type="Pfam" id="PF25023">
    <property type="entry name" value="TEN_YD-shell"/>
    <property type="match status" value="1"/>
</dbReference>
<keyword evidence="2" id="KW-0964">Secreted</keyword>
<accession>A0ABQ4F1K0</accession>
<reference evidence="7 8" key="1">
    <citation type="submission" date="2021-01" db="EMBL/GenBank/DDBJ databases">
        <title>Whole genome shotgun sequence of Plantactinospora mayteni NBRC 109088.</title>
        <authorList>
            <person name="Komaki H."/>
            <person name="Tamura T."/>
        </authorList>
    </citation>
    <scope>NUCLEOTIDE SEQUENCE [LARGE SCALE GENOMIC DNA]</scope>
    <source>
        <strain evidence="7 8">NBRC 109088</strain>
    </source>
</reference>
<dbReference type="InterPro" id="IPR006530">
    <property type="entry name" value="YD"/>
</dbReference>
<comment type="caution">
    <text evidence="7">The sequence shown here is derived from an EMBL/GenBank/DDBJ whole genome shotgun (WGS) entry which is preliminary data.</text>
</comment>
<dbReference type="InterPro" id="IPR050708">
    <property type="entry name" value="T6SS_VgrG/RHS"/>
</dbReference>
<comment type="subcellular location">
    <subcellularLocation>
        <location evidence="1">Secreted</location>
    </subcellularLocation>
</comment>
<evidence type="ECO:0000313" key="8">
    <source>
        <dbReference type="Proteomes" id="UP000621500"/>
    </source>
</evidence>
<evidence type="ECO:0000256" key="5">
    <source>
        <dbReference type="SAM" id="MobiDB-lite"/>
    </source>
</evidence>
<dbReference type="InterPro" id="IPR056823">
    <property type="entry name" value="TEN-like_YD-shell"/>
</dbReference>
<dbReference type="PANTHER" id="PTHR32305">
    <property type="match status" value="1"/>
</dbReference>
<dbReference type="PANTHER" id="PTHR32305:SF17">
    <property type="entry name" value="TRNA NUCLEASE WAPA"/>
    <property type="match status" value="1"/>
</dbReference>
<proteinExistence type="predicted"/>
<keyword evidence="4" id="KW-0843">Virulence</keyword>
<dbReference type="Proteomes" id="UP000621500">
    <property type="component" value="Unassembled WGS sequence"/>
</dbReference>
<dbReference type="NCBIfam" id="TIGR01643">
    <property type="entry name" value="YD_repeat_2x"/>
    <property type="match status" value="3"/>
</dbReference>
<evidence type="ECO:0000256" key="1">
    <source>
        <dbReference type="ARBA" id="ARBA00004613"/>
    </source>
</evidence>
<protein>
    <submittedName>
        <fullName evidence="7">Type IV secretion protein Rhs</fullName>
    </submittedName>
</protein>
<evidence type="ECO:0000256" key="2">
    <source>
        <dbReference type="ARBA" id="ARBA00022525"/>
    </source>
</evidence>
<dbReference type="InterPro" id="IPR003284">
    <property type="entry name" value="Sal_SpvB"/>
</dbReference>
<evidence type="ECO:0000256" key="3">
    <source>
        <dbReference type="ARBA" id="ARBA00022737"/>
    </source>
</evidence>
<dbReference type="Gene3D" id="2.180.10.10">
    <property type="entry name" value="RHS repeat-associated core"/>
    <property type="match status" value="2"/>
</dbReference>
<keyword evidence="3" id="KW-0677">Repeat</keyword>
<dbReference type="EMBL" id="BONX01000057">
    <property type="protein sequence ID" value="GIH00789.1"/>
    <property type="molecule type" value="Genomic_DNA"/>
</dbReference>
<evidence type="ECO:0000313" key="7">
    <source>
        <dbReference type="EMBL" id="GIH00789.1"/>
    </source>
</evidence>
<organism evidence="7 8">
    <name type="scientific">Plantactinospora mayteni</name>
    <dbReference type="NCBI Taxonomy" id="566021"/>
    <lineage>
        <taxon>Bacteria</taxon>
        <taxon>Bacillati</taxon>
        <taxon>Actinomycetota</taxon>
        <taxon>Actinomycetes</taxon>
        <taxon>Micromonosporales</taxon>
        <taxon>Micromonosporaceae</taxon>
        <taxon>Plantactinospora</taxon>
    </lineage>
</organism>
<gene>
    <name evidence="7" type="ORF">Pma05_73610</name>
</gene>
<feature type="domain" description="Teneurin-like YD-shell" evidence="6">
    <location>
        <begin position="1547"/>
        <end position="1790"/>
    </location>
</feature>
<feature type="region of interest" description="Disordered" evidence="5">
    <location>
        <begin position="965"/>
        <end position="985"/>
    </location>
</feature>
<name>A0ABQ4F1K0_9ACTN</name>
<feature type="compositionally biased region" description="Polar residues" evidence="5">
    <location>
        <begin position="965"/>
        <end position="978"/>
    </location>
</feature>
<dbReference type="InterPro" id="IPR031325">
    <property type="entry name" value="RHS_repeat"/>
</dbReference>
<feature type="region of interest" description="Disordered" evidence="5">
    <location>
        <begin position="1711"/>
        <end position="1747"/>
    </location>
</feature>
<keyword evidence="8" id="KW-1185">Reference proteome</keyword>
<evidence type="ECO:0000256" key="4">
    <source>
        <dbReference type="ARBA" id="ARBA00023026"/>
    </source>
</evidence>
<sequence>MKGHLTMNSRLHVLVRLTVVVTLLVAAAVVAYQLPERFRSGALDPDLGTPVEAEAVTGTAVDPKAEGVHVPDQSWAGPGTADWPAAGVTTVPLRATGIDAARTGTPTAAALRVFGQDVSAKLGVNGVVYQVSSDRSGQADLKIDYRRFAGAFGGGWSSRLRLVALPGCALSEPAKPGCLTGHELASVNDTKARSVTATVELGGEAGGAVVLALAADESGATGNWSATDLSHAGSWSQGASSGSFGYSYPMRVPPAAGVVPELSLSYTSQAVDGRTSSSNNQAGLIGDGWGYHPGLIERTYQNCYRDKGGNTPTATGDWCWDGASDAVTMSLGSVNAALVKDDTTGQWHVAADSGWKVERLGSAATASTATSERWRITATDGTRYLFASRAGSRLTAPVFGNHSGEPCHRPGDFKGSACTQAYRWLLDEVVDAYGNVTRYEWSTETGHYGAAADVDNRTAFHRAARLTRIEYGLRADDAAALAAGRVVFSYADRCESDCRESGGDPRPANWPETPWDLDCTAAPCTDKLHMAFFASQRITSIATYVRRGEAFSKVDSWALEHDFLHYGDEEDTVLWLASVQHTGHVGGTGSTPPVTFAGTPMANRVEHSEGEPSLWRTRLSRIVTETGSEVLVWYSAEDCTWDNRPSPRDNDRRCYPMFFDEGPDEEPAEEWFHKYVVTQVAEFDTTAGQLPVRTHYEYATTGGGTSRLWAWNDSEVVDHDLRSYSQWRGYARVTTRVGDPAEDTPLTSVARYYRGLDGQPDTATGTGSRTVKVTDGEGNEVADHEALAGMVFEEAEYEGSAIISATVSRYWTRKTASRGHDGGSTEAWLTGQSRTDTRRLLDTATDTWQRTRHSTEFDDRGRPVAGSDLGDLVAQDDQRCVRTTYHDDAGRHLYERPNRIQVFAVPCATTPSLPDDLVADRRLSYDGATGAVTAVEEVSAHDGSTASWLRTRAYTYDKLGRQTSETDAVGRTTSTSYTPAGAGVTESATITNPLGHATTVQNEPAWGVPARTVDPNGRSTELAYDPLGRTVAAWGPGWKRADHPDTPTAEYRYRVRNDGPSAVTTFGLNADGEQRLTEIALFDALLRPVQQQAPTTQGGRLVTSTRYDTRGLTEWSSGPNWVDGAGPGVDLAVVSQGQDHARTLYTYDAAGRVVTESFMSHQQILWTTRTRYGGSTKGWMRRTDPPRGGTPSATVVNLQDEVIEKRDYRGSTADGAYDATVYEYDRRGRLASVTDPALNRWSYEYDLRGRRVAAHDPDTGTTRAGYDDADRIVATTDARGQTVSTEYDVLGRMTARWSGAPRTGQPLAAWVYDKVSGGIGLPYTSSSYLDGKAVTTQVSGYDAAGRPTAIVETIPAVTGLESLAGTYRTSQYYNPDGSVSYTNLPAVGGLARESVVFEYDDLGHATDVWGEYFDGNGTVVDYVDGAAYTAWGELGQRVLGGVGGKRVYQTWTYQDGTRRAAEYRLSRDAVGTTNVAHLSYRYDPAGNILSIADAATDEPGAPERQCFGYDHLRRLTDAWAQAGAGDCVAEGDLGSDDLGGPAPYWTSYTYDVTGNRTSVTDHRADGTSRRDVYAYTDGEAHLVEKLTSPAGTDTFTWDDAGNLTKRVVGGHTETLDWNAQGKLAAITDGEGTTRMVYDAGNKRVARIDPDGSATVFVAGHEITASPTGGVTAVRTYKHGEAVVATRSTAEGLVWIGNDHQNTSTWAVSATTAKVTHRRQDPFGNDRGSNRPWTASQQGYHTGTEDPGGLVSMGARFYDPVTGRFISRDPITVFEDLQQINGYSYASNNPVTTSDPSGLRETECSRGTSGCDGNGMAKPENCGTSGKCSKADPGWTRTVHLPGDNELVLTNNGSYLNGVPITGAWSEPLDLALDVLEAMAEHGLSNSTADTIKALYLLCESSEKYQGCNGYSKALSDIYDIAMCATGEECVTIELCANNTCQYVNAEEILDVMTTYEEEHDVGTGDGFTVLLSMAYSDYAAAAGDACAVHGELAALGCAAGGALSTSLQVYYGCVDNADAGDRACLGALVGMATTAMNSYISSRALGGDYTQSFRGGTLRPSSPWGAR</sequence>